<dbReference type="RefSeq" id="WP_283426431.1">
    <property type="nucleotide sequence ID" value="NZ_FXTY01000005.1"/>
</dbReference>
<evidence type="ECO:0000313" key="3">
    <source>
        <dbReference type="EMBL" id="SMP24821.1"/>
    </source>
</evidence>
<dbReference type="InterPro" id="IPR001623">
    <property type="entry name" value="DnaJ_domain"/>
</dbReference>
<evidence type="ECO:0000259" key="2">
    <source>
        <dbReference type="PROSITE" id="PS50076"/>
    </source>
</evidence>
<dbReference type="SMART" id="SM00271">
    <property type="entry name" value="DnaJ"/>
    <property type="match status" value="1"/>
</dbReference>
<dbReference type="PANTHER" id="PTHR44825:SF1">
    <property type="entry name" value="DNAJ HOMOLOG SUBFAMILY C MEMBER 4"/>
    <property type="match status" value="1"/>
</dbReference>
<dbReference type="Gene3D" id="1.10.287.110">
    <property type="entry name" value="DnaJ domain"/>
    <property type="match status" value="1"/>
</dbReference>
<dbReference type="Proteomes" id="UP001157961">
    <property type="component" value="Unassembled WGS sequence"/>
</dbReference>
<dbReference type="PANTHER" id="PTHR44825">
    <property type="match status" value="1"/>
</dbReference>
<comment type="caution">
    <text evidence="3">The sequence shown here is derived from an EMBL/GenBank/DDBJ whole genome shotgun (WGS) entry which is preliminary data.</text>
</comment>
<dbReference type="PROSITE" id="PS50076">
    <property type="entry name" value="DNAJ_2"/>
    <property type="match status" value="1"/>
</dbReference>
<dbReference type="InterPro" id="IPR036869">
    <property type="entry name" value="J_dom_sf"/>
</dbReference>
<name>A0ABY1P2I9_9RHOB</name>
<keyword evidence="4" id="KW-1185">Reference proteome</keyword>
<dbReference type="SUPFAM" id="SSF46565">
    <property type="entry name" value="Chaperone J-domain"/>
    <property type="match status" value="1"/>
</dbReference>
<feature type="region of interest" description="Disordered" evidence="1">
    <location>
        <begin position="34"/>
        <end position="138"/>
    </location>
</feature>
<protein>
    <submittedName>
        <fullName evidence="3">DnaJ domain-containing protein</fullName>
    </submittedName>
</protein>
<organism evidence="3 4">
    <name type="scientific">Shimia sagamensis</name>
    <dbReference type="NCBI Taxonomy" id="1566352"/>
    <lineage>
        <taxon>Bacteria</taxon>
        <taxon>Pseudomonadati</taxon>
        <taxon>Pseudomonadota</taxon>
        <taxon>Alphaproteobacteria</taxon>
        <taxon>Rhodobacterales</taxon>
        <taxon>Roseobacteraceae</taxon>
    </lineage>
</organism>
<evidence type="ECO:0000313" key="4">
    <source>
        <dbReference type="Proteomes" id="UP001157961"/>
    </source>
</evidence>
<dbReference type="InterPro" id="IPR052763">
    <property type="entry name" value="DnaJ_C4"/>
</dbReference>
<gene>
    <name evidence="3" type="ORF">SAMN06265373_1057</name>
</gene>
<feature type="domain" description="J" evidence="2">
    <location>
        <begin position="7"/>
        <end position="71"/>
    </location>
</feature>
<dbReference type="EMBL" id="FXTY01000005">
    <property type="protein sequence ID" value="SMP24821.1"/>
    <property type="molecule type" value="Genomic_DNA"/>
</dbReference>
<evidence type="ECO:0000256" key="1">
    <source>
        <dbReference type="SAM" id="MobiDB-lite"/>
    </source>
</evidence>
<sequence length="167" mass="19376">MKNEIAKAYRILGVTPEVSDKEMRSAWRKLVRSYHPDLARTDPEAASRRMGEINAAYDAVAHHRLQKDKQTEVKKHRRSRPQPQRTARPDQSKQRHRNSSADQTHRTEKAKQEPQQDQSPKRENLPKRRVFRSPQEQRLIDAACAIFEETRKSLNAAAQAPTFSACR</sequence>
<proteinExistence type="predicted"/>
<accession>A0ABY1P2I9</accession>
<dbReference type="Pfam" id="PF00226">
    <property type="entry name" value="DnaJ"/>
    <property type="match status" value="1"/>
</dbReference>
<feature type="compositionally biased region" description="Basic and acidic residues" evidence="1">
    <location>
        <begin position="34"/>
        <end position="51"/>
    </location>
</feature>
<dbReference type="PRINTS" id="PR00625">
    <property type="entry name" value="JDOMAIN"/>
</dbReference>
<dbReference type="CDD" id="cd06257">
    <property type="entry name" value="DnaJ"/>
    <property type="match status" value="1"/>
</dbReference>
<feature type="compositionally biased region" description="Basic and acidic residues" evidence="1">
    <location>
        <begin position="103"/>
        <end position="126"/>
    </location>
</feature>
<reference evidence="3 4" key="1">
    <citation type="submission" date="2017-05" db="EMBL/GenBank/DDBJ databases">
        <authorList>
            <person name="Varghese N."/>
            <person name="Submissions S."/>
        </authorList>
    </citation>
    <scope>NUCLEOTIDE SEQUENCE [LARGE SCALE GENOMIC DNA]</scope>
    <source>
        <strain evidence="3 4">DSM 29734</strain>
    </source>
</reference>